<sequence length="107" mass="12546">MYSGAKRFEVWHIHSGQVNAVDLVVRTCSCRSWQLSRLPYGHVLSSLNLREMTNDNMLYVSYCYKKEALLRTLMPYDRHQIMVGPFETTINQEDAWPSKESKTKMDI</sequence>
<reference evidence="3" key="1">
    <citation type="submission" date="2024-07" db="EMBL/GenBank/DDBJ databases">
        <title>Two chromosome-level genome assemblies of Korean endemic species Abeliophyllum distichum and Forsythia ovata (Oleaceae).</title>
        <authorList>
            <person name="Jang H."/>
        </authorList>
    </citation>
    <scope>NUCLEOTIDE SEQUENCE [LARGE SCALE GENOMIC DNA]</scope>
</reference>
<protein>
    <recommendedName>
        <fullName evidence="1">Zinc finger PMZ-type domain-containing protein</fullName>
    </recommendedName>
</protein>
<accession>A0ABD1SD76</accession>
<proteinExistence type="predicted"/>
<evidence type="ECO:0000313" key="3">
    <source>
        <dbReference type="Proteomes" id="UP001604336"/>
    </source>
</evidence>
<feature type="domain" description="Zinc finger PMZ-type" evidence="1">
    <location>
        <begin position="26"/>
        <end position="53"/>
    </location>
</feature>
<keyword evidence="3" id="KW-1185">Reference proteome</keyword>
<dbReference type="SMART" id="SM00575">
    <property type="entry name" value="ZnF_PMZ"/>
    <property type="match status" value="1"/>
</dbReference>
<dbReference type="AlphaFoldDB" id="A0ABD1SD76"/>
<dbReference type="InterPro" id="IPR006564">
    <property type="entry name" value="Znf_PMZ"/>
</dbReference>
<gene>
    <name evidence="2" type="ORF">Adt_23893</name>
</gene>
<evidence type="ECO:0000313" key="2">
    <source>
        <dbReference type="EMBL" id="KAL2498343.1"/>
    </source>
</evidence>
<name>A0ABD1SD76_9LAMI</name>
<organism evidence="2 3">
    <name type="scientific">Abeliophyllum distichum</name>
    <dbReference type="NCBI Taxonomy" id="126358"/>
    <lineage>
        <taxon>Eukaryota</taxon>
        <taxon>Viridiplantae</taxon>
        <taxon>Streptophyta</taxon>
        <taxon>Embryophyta</taxon>
        <taxon>Tracheophyta</taxon>
        <taxon>Spermatophyta</taxon>
        <taxon>Magnoliopsida</taxon>
        <taxon>eudicotyledons</taxon>
        <taxon>Gunneridae</taxon>
        <taxon>Pentapetalae</taxon>
        <taxon>asterids</taxon>
        <taxon>lamiids</taxon>
        <taxon>Lamiales</taxon>
        <taxon>Oleaceae</taxon>
        <taxon>Forsythieae</taxon>
        <taxon>Abeliophyllum</taxon>
    </lineage>
</organism>
<evidence type="ECO:0000259" key="1">
    <source>
        <dbReference type="SMART" id="SM00575"/>
    </source>
</evidence>
<dbReference type="Proteomes" id="UP001604336">
    <property type="component" value="Unassembled WGS sequence"/>
</dbReference>
<comment type="caution">
    <text evidence="2">The sequence shown here is derived from an EMBL/GenBank/DDBJ whole genome shotgun (WGS) entry which is preliminary data.</text>
</comment>
<dbReference type="EMBL" id="JBFOLK010000007">
    <property type="protein sequence ID" value="KAL2498343.1"/>
    <property type="molecule type" value="Genomic_DNA"/>
</dbReference>